<comment type="caution">
    <text evidence="3">The sequence shown here is derived from an EMBL/GenBank/DDBJ whole genome shotgun (WGS) entry which is preliminary data.</text>
</comment>
<dbReference type="Proteomes" id="UP000321947">
    <property type="component" value="Unassembled WGS sequence"/>
</dbReference>
<evidence type="ECO:0000313" key="4">
    <source>
        <dbReference type="Proteomes" id="UP000321947"/>
    </source>
</evidence>
<gene>
    <name evidence="3" type="ORF">E5676_scaffold1112G00040</name>
</gene>
<name>A0A5D3BMP8_CUCMM</name>
<reference evidence="3 4" key="1">
    <citation type="submission" date="2019-08" db="EMBL/GenBank/DDBJ databases">
        <title>Draft genome sequences of two oriental melons (Cucumis melo L. var makuwa).</title>
        <authorList>
            <person name="Kwon S.-Y."/>
        </authorList>
    </citation>
    <scope>NUCLEOTIDE SEQUENCE [LARGE SCALE GENOMIC DNA]</scope>
    <source>
        <strain evidence="4">cv. Chang Bougi</strain>
        <tissue evidence="3">Leaf</tissue>
    </source>
</reference>
<proteinExistence type="predicted"/>
<evidence type="ECO:0000256" key="2">
    <source>
        <dbReference type="SAM" id="MobiDB-lite"/>
    </source>
</evidence>
<feature type="region of interest" description="Disordered" evidence="2">
    <location>
        <begin position="1"/>
        <end position="25"/>
    </location>
</feature>
<sequence>MTKTHMVESMGLVHGSTRPKSIKNPPEKSINRGVLFICTGEKFFTPEGPVTCNRSKRIIQEQDQGSTITQSILKQLMESLKGRIIIRENPLFEISTYVSDSSEQELHLKVVSVMMTDVIAEATMANIERKINFLMKAIEERDHEIAALKDQMKVCETAKSSKTPVVKADDKGKVVLQEIQTQ</sequence>
<feature type="coiled-coil region" evidence="1">
    <location>
        <begin position="124"/>
        <end position="151"/>
    </location>
</feature>
<keyword evidence="1" id="KW-0175">Coiled coil</keyword>
<evidence type="ECO:0000313" key="3">
    <source>
        <dbReference type="EMBL" id="TYK00345.1"/>
    </source>
</evidence>
<organism evidence="3 4">
    <name type="scientific">Cucumis melo var. makuwa</name>
    <name type="common">Oriental melon</name>
    <dbReference type="NCBI Taxonomy" id="1194695"/>
    <lineage>
        <taxon>Eukaryota</taxon>
        <taxon>Viridiplantae</taxon>
        <taxon>Streptophyta</taxon>
        <taxon>Embryophyta</taxon>
        <taxon>Tracheophyta</taxon>
        <taxon>Spermatophyta</taxon>
        <taxon>Magnoliopsida</taxon>
        <taxon>eudicotyledons</taxon>
        <taxon>Gunneridae</taxon>
        <taxon>Pentapetalae</taxon>
        <taxon>rosids</taxon>
        <taxon>fabids</taxon>
        <taxon>Cucurbitales</taxon>
        <taxon>Cucurbitaceae</taxon>
        <taxon>Benincaseae</taxon>
        <taxon>Cucumis</taxon>
    </lineage>
</organism>
<dbReference type="EMBL" id="SSTD01016830">
    <property type="protein sequence ID" value="TYK00345.1"/>
    <property type="molecule type" value="Genomic_DNA"/>
</dbReference>
<evidence type="ECO:0000256" key="1">
    <source>
        <dbReference type="SAM" id="Coils"/>
    </source>
</evidence>
<protein>
    <submittedName>
        <fullName evidence="3">Ty3-gypsy retrotransposon protein</fullName>
    </submittedName>
</protein>
<accession>A0A5D3BMP8</accession>
<dbReference type="AlphaFoldDB" id="A0A5D3BMP8"/>